<evidence type="ECO:0000313" key="4">
    <source>
        <dbReference type="Proteomes" id="UP000193467"/>
    </source>
</evidence>
<dbReference type="OrthoDB" id="2538296at2759"/>
<accession>A0A1Y2F739</accession>
<protein>
    <recommendedName>
        <fullName evidence="5">Cyclin N-terminal domain-containing protein</fullName>
    </recommendedName>
</protein>
<dbReference type="SUPFAM" id="SSF47954">
    <property type="entry name" value="Cyclin-like"/>
    <property type="match status" value="1"/>
</dbReference>
<dbReference type="InParanoid" id="A0A1Y2F739"/>
<dbReference type="Gene3D" id="1.10.472.10">
    <property type="entry name" value="Cyclin-like"/>
    <property type="match status" value="1"/>
</dbReference>
<keyword evidence="2" id="KW-0472">Membrane</keyword>
<evidence type="ECO:0000256" key="1">
    <source>
        <dbReference type="SAM" id="MobiDB-lite"/>
    </source>
</evidence>
<organism evidence="3 4">
    <name type="scientific">Leucosporidium creatinivorum</name>
    <dbReference type="NCBI Taxonomy" id="106004"/>
    <lineage>
        <taxon>Eukaryota</taxon>
        <taxon>Fungi</taxon>
        <taxon>Dikarya</taxon>
        <taxon>Basidiomycota</taxon>
        <taxon>Pucciniomycotina</taxon>
        <taxon>Microbotryomycetes</taxon>
        <taxon>Leucosporidiales</taxon>
        <taxon>Leucosporidium</taxon>
    </lineage>
</organism>
<keyword evidence="4" id="KW-1185">Reference proteome</keyword>
<reference evidence="3 4" key="1">
    <citation type="submission" date="2016-07" db="EMBL/GenBank/DDBJ databases">
        <title>Pervasive Adenine N6-methylation of Active Genes in Fungi.</title>
        <authorList>
            <consortium name="DOE Joint Genome Institute"/>
            <person name="Mondo S.J."/>
            <person name="Dannebaum R.O."/>
            <person name="Kuo R.C."/>
            <person name="Labutti K."/>
            <person name="Haridas S."/>
            <person name="Kuo A."/>
            <person name="Salamov A."/>
            <person name="Ahrendt S.R."/>
            <person name="Lipzen A."/>
            <person name="Sullivan W."/>
            <person name="Andreopoulos W.B."/>
            <person name="Clum A."/>
            <person name="Lindquist E."/>
            <person name="Daum C."/>
            <person name="Ramamoorthy G.K."/>
            <person name="Gryganskyi A."/>
            <person name="Culley D."/>
            <person name="Magnuson J.K."/>
            <person name="James T.Y."/>
            <person name="O'Malley M.A."/>
            <person name="Stajich J.E."/>
            <person name="Spatafora J.W."/>
            <person name="Visel A."/>
            <person name="Grigoriev I.V."/>
        </authorList>
    </citation>
    <scope>NUCLEOTIDE SEQUENCE [LARGE SCALE GENOMIC DNA]</scope>
    <source>
        <strain evidence="3 4">62-1032</strain>
    </source>
</reference>
<name>A0A1Y2F739_9BASI</name>
<keyword evidence="2" id="KW-1133">Transmembrane helix</keyword>
<sequence>MSYTRASSSTSTLSTTQSFRPYYSPTELSSLISLQSSAHSSRSTAPLLDSQGQLKRLSSATIEQWRQLACSYIERVGARLGFPRRTIATAQQLYHRFHLHFQLKDFPYHVSSMPLLLLGGLAAGLGWAGRERAGLEMMLVEQRLALAFCTSVETREDCASRASCALSPLAGQDVPQSSPEGAFASQEGQLDRSQSSSAPQRRGGRVCCAMCSASPRLKLSGGVCSSVSGEGRDCIPEDEGEGGQLDSLRRACSAPQLRCSRAHLGSWSKALLLFKRAEAVGFSLAAQGSRLCSADEREGKIDSCRLRSTPQRG</sequence>
<evidence type="ECO:0008006" key="5">
    <source>
        <dbReference type="Google" id="ProtNLM"/>
    </source>
</evidence>
<comment type="caution">
    <text evidence="3">The sequence shown here is derived from an EMBL/GenBank/DDBJ whole genome shotgun (WGS) entry which is preliminary data.</text>
</comment>
<dbReference type="InterPro" id="IPR036915">
    <property type="entry name" value="Cyclin-like_sf"/>
</dbReference>
<dbReference type="STRING" id="106004.A0A1Y2F739"/>
<feature type="region of interest" description="Disordered" evidence="1">
    <location>
        <begin position="170"/>
        <end position="202"/>
    </location>
</feature>
<dbReference type="Proteomes" id="UP000193467">
    <property type="component" value="Unassembled WGS sequence"/>
</dbReference>
<dbReference type="EMBL" id="MCGR01000026">
    <property type="protein sequence ID" value="ORY79703.1"/>
    <property type="molecule type" value="Genomic_DNA"/>
</dbReference>
<dbReference type="AlphaFoldDB" id="A0A1Y2F739"/>
<feature type="transmembrane region" description="Helical" evidence="2">
    <location>
        <begin position="106"/>
        <end position="128"/>
    </location>
</feature>
<keyword evidence="2" id="KW-0812">Transmembrane</keyword>
<evidence type="ECO:0000256" key="2">
    <source>
        <dbReference type="SAM" id="Phobius"/>
    </source>
</evidence>
<feature type="compositionally biased region" description="Polar residues" evidence="1">
    <location>
        <begin position="186"/>
        <end position="199"/>
    </location>
</feature>
<proteinExistence type="predicted"/>
<gene>
    <name evidence="3" type="ORF">BCR35DRAFT_93610</name>
</gene>
<evidence type="ECO:0000313" key="3">
    <source>
        <dbReference type="EMBL" id="ORY79703.1"/>
    </source>
</evidence>